<dbReference type="AlphaFoldDB" id="A0A4V3JXN7"/>
<dbReference type="InterPro" id="IPR029052">
    <property type="entry name" value="Metallo-depent_PP-like"/>
</dbReference>
<dbReference type="EMBL" id="RQHW01000047">
    <property type="protein sequence ID" value="TGN18136.1"/>
    <property type="molecule type" value="Genomic_DNA"/>
</dbReference>
<dbReference type="RefSeq" id="WP_135760823.1">
    <property type="nucleotide sequence ID" value="NZ_RQHW01000047.1"/>
</dbReference>
<dbReference type="OrthoDB" id="9814800at2"/>
<protein>
    <submittedName>
        <fullName evidence="2">Uncharacterized protein</fullName>
    </submittedName>
</protein>
<keyword evidence="3" id="KW-1185">Reference proteome</keyword>
<dbReference type="Gene3D" id="3.60.21.10">
    <property type="match status" value="1"/>
</dbReference>
<gene>
    <name evidence="2" type="ORF">EHS15_12010</name>
</gene>
<sequence>MKFKFLTICFILSALPLHSEVRVLVTSSLKGNYDACYCQLEPISGLELRSQFLQKYKKKFKNVILLEAGNLFSKETTNDQEKKILDSYHTLGYQAISVSYEDLLLSESIRENKNSLPLLGNFPSVKKIKPYRILNAKEGKLMIFGWATHHHDNGNSASENSYWAEIQNAIPQETPDLKILIGSISEKEIQSIRQKVNFDLAILDDEKTIPFEQSKDIFRFGKNGEHIGEFIFTQTKGKWNLKSKKLYSVYKNQKIE</sequence>
<evidence type="ECO:0000313" key="3">
    <source>
        <dbReference type="Proteomes" id="UP000298058"/>
    </source>
</evidence>
<reference evidence="2" key="1">
    <citation type="journal article" date="2019" name="PLoS Negl. Trop. Dis.">
        <title>Revisiting the worldwide diversity of Leptospira species in the environment.</title>
        <authorList>
            <person name="Vincent A.T."/>
            <person name="Schiettekatte O."/>
            <person name="Bourhy P."/>
            <person name="Veyrier F.J."/>
            <person name="Picardeau M."/>
        </authorList>
    </citation>
    <scope>NUCLEOTIDE SEQUENCE [LARGE SCALE GENOMIC DNA]</scope>
    <source>
        <strain evidence="2">201300427</strain>
    </source>
</reference>
<keyword evidence="1" id="KW-0732">Signal</keyword>
<feature type="signal peptide" evidence="1">
    <location>
        <begin position="1"/>
        <end position="19"/>
    </location>
</feature>
<organism evidence="2 3">
    <name type="scientific">Leptospira idonii</name>
    <dbReference type="NCBI Taxonomy" id="1193500"/>
    <lineage>
        <taxon>Bacteria</taxon>
        <taxon>Pseudomonadati</taxon>
        <taxon>Spirochaetota</taxon>
        <taxon>Spirochaetia</taxon>
        <taxon>Leptospirales</taxon>
        <taxon>Leptospiraceae</taxon>
        <taxon>Leptospira</taxon>
    </lineage>
</organism>
<accession>A0A4V3JXN7</accession>
<dbReference type="Proteomes" id="UP000298058">
    <property type="component" value="Unassembled WGS sequence"/>
</dbReference>
<comment type="caution">
    <text evidence="2">The sequence shown here is derived from an EMBL/GenBank/DDBJ whole genome shotgun (WGS) entry which is preliminary data.</text>
</comment>
<proteinExistence type="predicted"/>
<dbReference type="SUPFAM" id="SSF56300">
    <property type="entry name" value="Metallo-dependent phosphatases"/>
    <property type="match status" value="1"/>
</dbReference>
<evidence type="ECO:0000313" key="2">
    <source>
        <dbReference type="EMBL" id="TGN18136.1"/>
    </source>
</evidence>
<name>A0A4V3JXN7_9LEPT</name>
<evidence type="ECO:0000256" key="1">
    <source>
        <dbReference type="SAM" id="SignalP"/>
    </source>
</evidence>
<feature type="chain" id="PRO_5020447521" evidence="1">
    <location>
        <begin position="20"/>
        <end position="256"/>
    </location>
</feature>